<gene>
    <name evidence="2" type="ORF">O9G_004579</name>
</gene>
<dbReference type="PROSITE" id="PS50181">
    <property type="entry name" value="FBOX"/>
    <property type="match status" value="1"/>
</dbReference>
<reference evidence="2 3" key="1">
    <citation type="journal article" date="2013" name="Curr. Biol.">
        <title>Shared signatures of parasitism and phylogenomics unite Cryptomycota and microsporidia.</title>
        <authorList>
            <person name="James T.Y."/>
            <person name="Pelin A."/>
            <person name="Bonen L."/>
            <person name="Ahrendt S."/>
            <person name="Sain D."/>
            <person name="Corradi N."/>
            <person name="Stajich J.E."/>
        </authorList>
    </citation>
    <scope>NUCLEOTIDE SEQUENCE [LARGE SCALE GENOMIC DNA]</scope>
    <source>
        <strain evidence="2 3">CSF55</strain>
    </source>
</reference>
<organism evidence="2 3">
    <name type="scientific">Rozella allomycis (strain CSF55)</name>
    <dbReference type="NCBI Taxonomy" id="988480"/>
    <lineage>
        <taxon>Eukaryota</taxon>
        <taxon>Fungi</taxon>
        <taxon>Fungi incertae sedis</taxon>
        <taxon>Cryptomycota</taxon>
        <taxon>Cryptomycota incertae sedis</taxon>
        <taxon>Rozella</taxon>
    </lineage>
</organism>
<accession>A0A075B2D7</accession>
<dbReference type="HOGENOM" id="CLU_320574_0_0_1"/>
<dbReference type="EMBL" id="KE560902">
    <property type="protein sequence ID" value="EPZ34983.1"/>
    <property type="molecule type" value="Genomic_DNA"/>
</dbReference>
<dbReference type="InterPro" id="IPR001810">
    <property type="entry name" value="F-box_dom"/>
</dbReference>
<protein>
    <recommendedName>
        <fullName evidence="1">F-box domain-containing protein</fullName>
    </recommendedName>
</protein>
<name>A0A075B2D7_ROZAC</name>
<evidence type="ECO:0000313" key="3">
    <source>
        <dbReference type="Proteomes" id="UP000030755"/>
    </source>
</evidence>
<sequence>MLLLFGEHENVICNIDRVTKRIKFVAQSSEFSETRSFIAAIREINKKGMKFENLVIERLFENAYQHYILKFRLDEEMEPLEKEYRMARDKYNENMKRMMKDDIVYKDHYEVLVEFNCALNRLKGVKDQVINFWEFPERLQKLTDVNSVNIKELALKLMNVDLKRIDSMQQSALDNFFSLDGLMKDFSFDLMGNFPGDIRDCIFYHLEDDCISKLVVVSRRWHHMVNNSNFWMYRCYKFGIGYLHKPIEQFPWQLKEKKIVLESIQLETCIVLIKKFGMNGFVKQFAEKMVEYDELKKMISSGQTKSLKFVESLEILNWTLISLEKMFPTDDRNCVIQINNKFYLHKFIIEVLNTSVYNLPLHYQILKFLKHGKKKGIQIQKSEQLFSHKNKQKDVNVIKNVDGDSGILRIIEFVKQLSCLKFSRDSLKQYLFKQKYKSFLEDKIDDCRREILNVIGNSLFIALYLNKFNENEIKEYLFNNRIQWDSMDCLNKQSGITGCRIDWNAFDNCSWKSIIILEHLGNERNKVVSESKDPIFTKMYHKMRGADEIETESIQFPDSIETETGRLEFLRFNKIHKENERKIKEKNKISDEIVSLRNKLQKQFNFLANVAFEFRNEIDLVDFVIKVNETEISVIEKIVFEYLMNHSLLVNEKIMLQQLISNEFVHNVRNGLRNSLLVEFNKGEINRHSVLKKMINNSNQMNILTLIETFDSKIIQLIIPFLNLMSDSNILQFLQVELEGKFSFDLNLNKTNPSTEINFITEKRNINKALKLPGRIIFLCESPTLESATLENTITCHLLNFTNFIPILIESRLNALLDLTLSEPDLFVPGILIHLLFYDFHHIKQFNPLNLNLLILKAQCLMIIVFFSICTSREYSHFHLTIRIGSHFINRLNPLKAENGSRTFF</sequence>
<dbReference type="InterPro" id="IPR036047">
    <property type="entry name" value="F-box-like_dom_sf"/>
</dbReference>
<dbReference type="AlphaFoldDB" id="A0A075B2D7"/>
<dbReference type="Proteomes" id="UP000030755">
    <property type="component" value="Unassembled WGS sequence"/>
</dbReference>
<dbReference type="SUPFAM" id="SSF81383">
    <property type="entry name" value="F-box domain"/>
    <property type="match status" value="1"/>
</dbReference>
<proteinExistence type="predicted"/>
<keyword evidence="3" id="KW-1185">Reference proteome</keyword>
<evidence type="ECO:0000313" key="2">
    <source>
        <dbReference type="EMBL" id="EPZ34983.1"/>
    </source>
</evidence>
<feature type="domain" description="F-box" evidence="1">
    <location>
        <begin position="188"/>
        <end position="234"/>
    </location>
</feature>
<evidence type="ECO:0000259" key="1">
    <source>
        <dbReference type="PROSITE" id="PS50181"/>
    </source>
</evidence>